<feature type="region of interest" description="Disordered" evidence="1">
    <location>
        <begin position="167"/>
        <end position="213"/>
    </location>
</feature>
<gene>
    <name evidence="2" type="ORF">PR048_009775</name>
</gene>
<dbReference type="EMBL" id="JARBHB010000003">
    <property type="protein sequence ID" value="KAJ8890267.1"/>
    <property type="molecule type" value="Genomic_DNA"/>
</dbReference>
<name>A0ABQ9I0U8_9NEOP</name>
<keyword evidence="3" id="KW-1185">Reference proteome</keyword>
<comment type="caution">
    <text evidence="2">The sequence shown here is derived from an EMBL/GenBank/DDBJ whole genome shotgun (WGS) entry which is preliminary data.</text>
</comment>
<evidence type="ECO:0000256" key="1">
    <source>
        <dbReference type="SAM" id="MobiDB-lite"/>
    </source>
</evidence>
<protein>
    <submittedName>
        <fullName evidence="2">Uncharacterized protein</fullName>
    </submittedName>
</protein>
<reference evidence="2 3" key="1">
    <citation type="submission" date="2023-02" db="EMBL/GenBank/DDBJ databases">
        <title>LHISI_Scaffold_Assembly.</title>
        <authorList>
            <person name="Stuart O.P."/>
            <person name="Cleave R."/>
            <person name="Magrath M.J.L."/>
            <person name="Mikheyev A.S."/>
        </authorList>
    </citation>
    <scope>NUCLEOTIDE SEQUENCE [LARGE SCALE GENOMIC DNA]</scope>
    <source>
        <strain evidence="2">Daus_M_001</strain>
        <tissue evidence="2">Leg muscle</tissue>
    </source>
</reference>
<evidence type="ECO:0000313" key="2">
    <source>
        <dbReference type="EMBL" id="KAJ8890267.1"/>
    </source>
</evidence>
<proteinExistence type="predicted"/>
<feature type="compositionally biased region" description="Basic and acidic residues" evidence="1">
    <location>
        <begin position="188"/>
        <end position="202"/>
    </location>
</feature>
<sequence>MHHGPSPLLEVSTGLATTQECSGETGWRIGPPRRITGVGEDSRWRPKTLYILPQPSGRQSLTEAVWPSVREISELWTTKGPRRASRVLQILTAKMYFEWCLHEAEKFSQRRWAMHAHVRIAETDLRLGDAGGAVAHMERAREMAASTGSAEVERYLEKMQVVVAKGLPGGTGVGDVDTAPATTPGSEGKQEPAKEKTSRKTSDTPPPRSGCTLSVNNNIFVPAVCEREHKLLPNFLKRTTRYQLLGTNHKIPTSWNEPQDTCDHRNAMEGETGVPRENTLTGGIVRNDSQMRKSGSDLAGNYVTVATYVTDIPLRRHSLASRPDHAGFPHVGNLADFAVTLWVFSEHSCSPRYCILSLPCRRVKFRVPSRGADRHGRGPFKRITISDKIDFKRVYTEVYYTRPGRLSVVSRLAREQEANPVLTNVGRAYWPRKRPTSSNPPCWKLHVEVITYNSCGMWRDTAVVLKPHTLPDRERHNLEGNWQPNFWEVSTMSANRKFGMSITFLHDPRGHRGWLLIGCSSLPLCLSYVIGLRVNQA</sequence>
<dbReference type="Proteomes" id="UP001159363">
    <property type="component" value="Chromosome 3"/>
</dbReference>
<evidence type="ECO:0000313" key="3">
    <source>
        <dbReference type="Proteomes" id="UP001159363"/>
    </source>
</evidence>
<organism evidence="2 3">
    <name type="scientific">Dryococelus australis</name>
    <dbReference type="NCBI Taxonomy" id="614101"/>
    <lineage>
        <taxon>Eukaryota</taxon>
        <taxon>Metazoa</taxon>
        <taxon>Ecdysozoa</taxon>
        <taxon>Arthropoda</taxon>
        <taxon>Hexapoda</taxon>
        <taxon>Insecta</taxon>
        <taxon>Pterygota</taxon>
        <taxon>Neoptera</taxon>
        <taxon>Polyneoptera</taxon>
        <taxon>Phasmatodea</taxon>
        <taxon>Verophasmatodea</taxon>
        <taxon>Anareolatae</taxon>
        <taxon>Phasmatidae</taxon>
        <taxon>Eurycanthinae</taxon>
        <taxon>Dryococelus</taxon>
    </lineage>
</organism>
<accession>A0ABQ9I0U8</accession>